<organism evidence="8 9">
    <name type="scientific">Desulforhopalus singaporensis</name>
    <dbReference type="NCBI Taxonomy" id="91360"/>
    <lineage>
        <taxon>Bacteria</taxon>
        <taxon>Pseudomonadati</taxon>
        <taxon>Thermodesulfobacteriota</taxon>
        <taxon>Desulfobulbia</taxon>
        <taxon>Desulfobulbales</taxon>
        <taxon>Desulfocapsaceae</taxon>
        <taxon>Desulforhopalus</taxon>
    </lineage>
</organism>
<keyword evidence="2" id="KW-0813">Transport</keyword>
<dbReference type="CDD" id="cd01041">
    <property type="entry name" value="Rubrerythrin"/>
    <property type="match status" value="1"/>
</dbReference>
<sequence length="191" mass="21496">MGKFRESRTAHNLLLSYSAEAQARTRYNFFATRAHDEGLIQIGRLFDETAAQEYEHALRFFNFFNGGELTITGAFPAGVIKDTRSNLIASAALELYVHDEMYAVFAEVAEAEGFARAADTFNAINVSEKNHEIMFRELAENLATGKTFQKESVVTWKCLSCGYLHHGKTPPDKCPACVKPPGYFEILKKNW</sequence>
<dbReference type="Proteomes" id="UP000199073">
    <property type="component" value="Unassembled WGS sequence"/>
</dbReference>
<proteinExistence type="predicted"/>
<dbReference type="Pfam" id="PF21349">
    <property type="entry name" value="RUBY_RBDX"/>
    <property type="match status" value="1"/>
</dbReference>
<evidence type="ECO:0000259" key="7">
    <source>
        <dbReference type="PROSITE" id="PS50905"/>
    </source>
</evidence>
<feature type="domain" description="Ferritin-like diiron" evidence="7">
    <location>
        <begin position="3"/>
        <end position="146"/>
    </location>
</feature>
<dbReference type="EMBL" id="FNJI01000025">
    <property type="protein sequence ID" value="SDP55608.1"/>
    <property type="molecule type" value="Genomic_DNA"/>
</dbReference>
<dbReference type="InterPro" id="IPR048574">
    <property type="entry name" value="RUBY_RBDX"/>
</dbReference>
<gene>
    <name evidence="8" type="ORF">SAMN05660330_03182</name>
</gene>
<evidence type="ECO:0000256" key="5">
    <source>
        <dbReference type="ARBA" id="ARBA00023004"/>
    </source>
</evidence>
<dbReference type="NCBIfam" id="NF045767">
    <property type="entry name" value="RuberyRbr"/>
    <property type="match status" value="1"/>
</dbReference>
<accession>A0A1H0TPP4</accession>
<feature type="domain" description="Rubredoxin-like" evidence="6">
    <location>
        <begin position="153"/>
        <end position="187"/>
    </location>
</feature>
<dbReference type="Pfam" id="PF02915">
    <property type="entry name" value="Rubrerythrin"/>
    <property type="match status" value="1"/>
</dbReference>
<dbReference type="InterPro" id="IPR003251">
    <property type="entry name" value="Rr_diiron-bd_dom"/>
</dbReference>
<dbReference type="GO" id="GO:0005506">
    <property type="term" value="F:iron ion binding"/>
    <property type="evidence" value="ECO:0007669"/>
    <property type="project" value="InterPro"/>
</dbReference>
<dbReference type="InterPro" id="IPR024934">
    <property type="entry name" value="Rubredoxin-like_dom"/>
</dbReference>
<dbReference type="PROSITE" id="PS50905">
    <property type="entry name" value="FERRITIN_LIKE"/>
    <property type="match status" value="1"/>
</dbReference>
<comment type="cofactor">
    <cofactor evidence="1">
        <name>Fe(3+)</name>
        <dbReference type="ChEBI" id="CHEBI:29034"/>
    </cofactor>
</comment>
<evidence type="ECO:0000313" key="8">
    <source>
        <dbReference type="EMBL" id="SDP55608.1"/>
    </source>
</evidence>
<dbReference type="OrthoDB" id="9799749at2"/>
<dbReference type="InterPro" id="IPR052364">
    <property type="entry name" value="Rubrerythrin"/>
</dbReference>
<dbReference type="Gene3D" id="2.20.28.10">
    <property type="match status" value="1"/>
</dbReference>
<dbReference type="SUPFAM" id="SSF57802">
    <property type="entry name" value="Rubredoxin-like"/>
    <property type="match status" value="1"/>
</dbReference>
<dbReference type="GO" id="GO:0016491">
    <property type="term" value="F:oxidoreductase activity"/>
    <property type="evidence" value="ECO:0007669"/>
    <property type="project" value="InterPro"/>
</dbReference>
<dbReference type="PROSITE" id="PS50903">
    <property type="entry name" value="RUBREDOXIN_LIKE"/>
    <property type="match status" value="1"/>
</dbReference>
<keyword evidence="3" id="KW-0479">Metal-binding</keyword>
<evidence type="ECO:0000256" key="4">
    <source>
        <dbReference type="ARBA" id="ARBA00022982"/>
    </source>
</evidence>
<dbReference type="RefSeq" id="WP_092224579.1">
    <property type="nucleotide sequence ID" value="NZ_FNJI01000025.1"/>
</dbReference>
<dbReference type="SUPFAM" id="SSF47240">
    <property type="entry name" value="Ferritin-like"/>
    <property type="match status" value="1"/>
</dbReference>
<dbReference type="Gene3D" id="1.20.1260.10">
    <property type="match status" value="1"/>
</dbReference>
<dbReference type="PANTHER" id="PTHR43865">
    <property type="entry name" value="RUBRERYTHRIN-RELATED"/>
    <property type="match status" value="1"/>
</dbReference>
<dbReference type="AlphaFoldDB" id="A0A1H0TPP4"/>
<reference evidence="8 9" key="1">
    <citation type="submission" date="2016-10" db="EMBL/GenBank/DDBJ databases">
        <authorList>
            <person name="de Groot N.N."/>
        </authorList>
    </citation>
    <scope>NUCLEOTIDE SEQUENCE [LARGE SCALE GENOMIC DNA]</scope>
    <source>
        <strain evidence="8 9">DSM 12130</strain>
    </source>
</reference>
<keyword evidence="4" id="KW-0249">Electron transport</keyword>
<keyword evidence="5" id="KW-0408">Iron</keyword>
<keyword evidence="9" id="KW-1185">Reference proteome</keyword>
<dbReference type="STRING" id="91360.SAMN05660330_03182"/>
<name>A0A1H0TPP4_9BACT</name>
<evidence type="ECO:0000256" key="1">
    <source>
        <dbReference type="ARBA" id="ARBA00001965"/>
    </source>
</evidence>
<dbReference type="PANTHER" id="PTHR43865:SF1">
    <property type="entry name" value="RUBRERYTHRIN-RELATED"/>
    <property type="match status" value="1"/>
</dbReference>
<evidence type="ECO:0000256" key="2">
    <source>
        <dbReference type="ARBA" id="ARBA00022448"/>
    </source>
</evidence>
<evidence type="ECO:0000259" key="6">
    <source>
        <dbReference type="PROSITE" id="PS50903"/>
    </source>
</evidence>
<dbReference type="InterPro" id="IPR012347">
    <property type="entry name" value="Ferritin-like"/>
</dbReference>
<dbReference type="InterPro" id="IPR009040">
    <property type="entry name" value="Ferritin-like_diiron"/>
</dbReference>
<protein>
    <submittedName>
        <fullName evidence="8">Rubrerythrin</fullName>
    </submittedName>
</protein>
<evidence type="ECO:0000313" key="9">
    <source>
        <dbReference type="Proteomes" id="UP000199073"/>
    </source>
</evidence>
<evidence type="ECO:0000256" key="3">
    <source>
        <dbReference type="ARBA" id="ARBA00022723"/>
    </source>
</evidence>
<dbReference type="InterPro" id="IPR009078">
    <property type="entry name" value="Ferritin-like_SF"/>
</dbReference>